<reference evidence="2" key="2">
    <citation type="submission" date="2020-09" db="EMBL/GenBank/DDBJ databases">
        <authorList>
            <person name="Sun Q."/>
            <person name="Zhou Y."/>
        </authorList>
    </citation>
    <scope>NUCLEOTIDE SEQUENCE</scope>
    <source>
        <strain evidence="2">CGMCC 1.12785</strain>
    </source>
</reference>
<dbReference type="RefSeq" id="WP_242133069.1">
    <property type="nucleotide sequence ID" value="NZ_JAKGTP010000001.1"/>
</dbReference>
<protein>
    <recommendedName>
        <fullName evidence="4">Transcriptional regulator</fullName>
    </recommendedName>
</protein>
<dbReference type="InterPro" id="IPR050313">
    <property type="entry name" value="Carb_Metab_HTH_regulators"/>
</dbReference>
<sequence length="270" mass="28801">MITRKSTVDGGGRAGGAGTAGRIGAGSSQDMKTRQRVFAAILEHGPIPASRLAQQMNLTPAAIRRHLDALVRAGRIEVRSVGRPNAGRGRPARNYVVTSDGHEDLETAYDELAVDVLGYLQEHAGEGAVAEFARRRMEAIERRVAPAVEAAGPEVAAKSRALGEALSREGYSASATPVAAGTPMEAMQLCQGHCPIQQVAAEFPEFCEVERESFARMLGVDVRRLSTLANGDHVCTTHIPTSNFHRPLLDIPYGSYGARTRTSTKEASGD</sequence>
<dbReference type="InterPro" id="IPR036390">
    <property type="entry name" value="WH_DNA-bd_sf"/>
</dbReference>
<dbReference type="Proteomes" id="UP000616114">
    <property type="component" value="Unassembled WGS sequence"/>
</dbReference>
<dbReference type="InterPro" id="IPR011991">
    <property type="entry name" value="ArsR-like_HTH"/>
</dbReference>
<keyword evidence="3" id="KW-1185">Reference proteome</keyword>
<name>A0A8J2U013_9MICO</name>
<dbReference type="PANTHER" id="PTHR30363">
    <property type="entry name" value="HTH-TYPE TRANSCRIPTIONAL REGULATOR SRLR-RELATED"/>
    <property type="match status" value="1"/>
</dbReference>
<reference evidence="2" key="1">
    <citation type="journal article" date="2014" name="Int. J. Syst. Evol. Microbiol.">
        <title>Complete genome sequence of Corynebacterium casei LMG S-19264T (=DSM 44701T), isolated from a smear-ripened cheese.</title>
        <authorList>
            <consortium name="US DOE Joint Genome Institute (JGI-PGF)"/>
            <person name="Walter F."/>
            <person name="Albersmeier A."/>
            <person name="Kalinowski J."/>
            <person name="Ruckert C."/>
        </authorList>
    </citation>
    <scope>NUCLEOTIDE SEQUENCE</scope>
    <source>
        <strain evidence="2">CGMCC 1.12785</strain>
    </source>
</reference>
<evidence type="ECO:0008006" key="4">
    <source>
        <dbReference type="Google" id="ProtNLM"/>
    </source>
</evidence>
<organism evidence="2 3">
    <name type="scientific">Sediminivirga luteola</name>
    <dbReference type="NCBI Taxonomy" id="1774748"/>
    <lineage>
        <taxon>Bacteria</taxon>
        <taxon>Bacillati</taxon>
        <taxon>Actinomycetota</taxon>
        <taxon>Actinomycetes</taxon>
        <taxon>Micrococcales</taxon>
        <taxon>Brevibacteriaceae</taxon>
        <taxon>Sediminivirga</taxon>
    </lineage>
</organism>
<proteinExistence type="predicted"/>
<evidence type="ECO:0000313" key="3">
    <source>
        <dbReference type="Proteomes" id="UP000616114"/>
    </source>
</evidence>
<accession>A0A8J2U013</accession>
<evidence type="ECO:0000313" key="2">
    <source>
        <dbReference type="EMBL" id="GGA22518.1"/>
    </source>
</evidence>
<feature type="region of interest" description="Disordered" evidence="1">
    <location>
        <begin position="1"/>
        <end position="30"/>
    </location>
</feature>
<dbReference type="PANTHER" id="PTHR30363:SF28">
    <property type="entry name" value="TRANSCRIPTIONAL REGULATORY PROTEIN-RELATED"/>
    <property type="match status" value="1"/>
</dbReference>
<evidence type="ECO:0000256" key="1">
    <source>
        <dbReference type="SAM" id="MobiDB-lite"/>
    </source>
</evidence>
<comment type="caution">
    <text evidence="2">The sequence shown here is derived from an EMBL/GenBank/DDBJ whole genome shotgun (WGS) entry which is preliminary data.</text>
</comment>
<dbReference type="Gene3D" id="1.10.10.10">
    <property type="entry name" value="Winged helix-like DNA-binding domain superfamily/Winged helix DNA-binding domain"/>
    <property type="match status" value="1"/>
</dbReference>
<dbReference type="Pfam" id="PF12840">
    <property type="entry name" value="HTH_20"/>
    <property type="match status" value="1"/>
</dbReference>
<gene>
    <name evidence="2" type="ORF">GCM10011333_26870</name>
</gene>
<dbReference type="AlphaFoldDB" id="A0A8J2U013"/>
<dbReference type="EMBL" id="BMFY01000013">
    <property type="protein sequence ID" value="GGA22518.1"/>
    <property type="molecule type" value="Genomic_DNA"/>
</dbReference>
<dbReference type="CDD" id="cd00090">
    <property type="entry name" value="HTH_ARSR"/>
    <property type="match status" value="1"/>
</dbReference>
<dbReference type="SUPFAM" id="SSF46785">
    <property type="entry name" value="Winged helix' DNA-binding domain"/>
    <property type="match status" value="1"/>
</dbReference>
<dbReference type="InterPro" id="IPR036388">
    <property type="entry name" value="WH-like_DNA-bd_sf"/>
</dbReference>
<feature type="compositionally biased region" description="Gly residues" evidence="1">
    <location>
        <begin position="9"/>
        <end position="24"/>
    </location>
</feature>